<dbReference type="EMBL" id="JANRMS010000964">
    <property type="protein sequence ID" value="KAJ3532401.1"/>
    <property type="molecule type" value="Genomic_DNA"/>
</dbReference>
<organism evidence="1 2">
    <name type="scientific">Fusarium decemcellulare</name>
    <dbReference type="NCBI Taxonomy" id="57161"/>
    <lineage>
        <taxon>Eukaryota</taxon>
        <taxon>Fungi</taxon>
        <taxon>Dikarya</taxon>
        <taxon>Ascomycota</taxon>
        <taxon>Pezizomycotina</taxon>
        <taxon>Sordariomycetes</taxon>
        <taxon>Hypocreomycetidae</taxon>
        <taxon>Hypocreales</taxon>
        <taxon>Nectriaceae</taxon>
        <taxon>Fusarium</taxon>
        <taxon>Fusarium decemcellulare species complex</taxon>
    </lineage>
</organism>
<gene>
    <name evidence="1" type="ORF">NM208_g8454</name>
</gene>
<keyword evidence="2" id="KW-1185">Reference proteome</keyword>
<proteinExistence type="predicted"/>
<comment type="caution">
    <text evidence="1">The sequence shown here is derived from an EMBL/GenBank/DDBJ whole genome shotgun (WGS) entry which is preliminary data.</text>
</comment>
<sequence length="356" mass="40887">MSISKNPPKQNTGASIDAWHAVPNEFEDQDAWKARLQIDGSQHIRLVELNHCRYQHADIPKITEFLNDFGMHIVKETAQMIWWKGYGTHPYEYVVVKGPEPKYLGNTFLVESYQDLERASKLPGASQIKWLDDSPGGGNLVTIIDPDDFPVNLIYGQVQDKEVEANIPPELILNYETKKQRLGAYQRFTQGPAAVYRIGHFGICIENFARSFDFYIRTFNLVPSDIVYADGDSGRIDCAAFFHIDRGEEYTDHHTFFLGQSPRRRIHHTSFEVHDFDTQLLGHRWLEKKGYKIMWGVGRHLLGSQIFDYWWDTSGFMIEHYADGDVVNNTTKVGKASISDDAMSVWGPDRPIGWIK</sequence>
<protein>
    <submittedName>
        <fullName evidence="1">Uncharacterized protein</fullName>
    </submittedName>
</protein>
<evidence type="ECO:0000313" key="2">
    <source>
        <dbReference type="Proteomes" id="UP001148629"/>
    </source>
</evidence>
<evidence type="ECO:0000313" key="1">
    <source>
        <dbReference type="EMBL" id="KAJ3532401.1"/>
    </source>
</evidence>
<accession>A0ACC1S5I7</accession>
<dbReference type="Proteomes" id="UP001148629">
    <property type="component" value="Unassembled WGS sequence"/>
</dbReference>
<reference evidence="1" key="1">
    <citation type="submission" date="2022-08" db="EMBL/GenBank/DDBJ databases">
        <title>Genome Sequence of Fusarium decemcellulare.</title>
        <authorList>
            <person name="Buettner E."/>
        </authorList>
    </citation>
    <scope>NUCLEOTIDE SEQUENCE</scope>
    <source>
        <strain evidence="1">Babe19</strain>
    </source>
</reference>
<name>A0ACC1S5I7_9HYPO</name>